<protein>
    <submittedName>
        <fullName evidence="2">Uncharacterized protein</fullName>
    </submittedName>
</protein>
<accession>A0ABT8S7V9</accession>
<dbReference type="Proteomes" id="UP001169027">
    <property type="component" value="Unassembled WGS sequence"/>
</dbReference>
<gene>
    <name evidence="2" type="ORF">Q2T77_22135</name>
</gene>
<dbReference type="EMBL" id="JAUKVY010000017">
    <property type="protein sequence ID" value="MDO1534999.1"/>
    <property type="molecule type" value="Genomic_DNA"/>
</dbReference>
<keyword evidence="1" id="KW-1133">Transmembrane helix</keyword>
<proteinExistence type="predicted"/>
<dbReference type="RefSeq" id="WP_301812737.1">
    <property type="nucleotide sequence ID" value="NZ_JAUJZH010000017.1"/>
</dbReference>
<evidence type="ECO:0000313" key="3">
    <source>
        <dbReference type="Proteomes" id="UP001169027"/>
    </source>
</evidence>
<evidence type="ECO:0000256" key="1">
    <source>
        <dbReference type="SAM" id="Phobius"/>
    </source>
</evidence>
<evidence type="ECO:0000313" key="2">
    <source>
        <dbReference type="EMBL" id="MDO1534999.1"/>
    </source>
</evidence>
<keyword evidence="1" id="KW-0812">Transmembrane</keyword>
<keyword evidence="3" id="KW-1185">Reference proteome</keyword>
<reference evidence="2" key="1">
    <citation type="submission" date="2023-06" db="EMBL/GenBank/DDBJ databases">
        <authorList>
            <person name="Jiang Y."/>
            <person name="Liu Q."/>
        </authorList>
    </citation>
    <scope>NUCLEOTIDE SEQUENCE</scope>
    <source>
        <strain evidence="2">CGMCC 1.12090</strain>
    </source>
</reference>
<feature type="transmembrane region" description="Helical" evidence="1">
    <location>
        <begin position="32"/>
        <end position="51"/>
    </location>
</feature>
<keyword evidence="1" id="KW-0472">Membrane</keyword>
<comment type="caution">
    <text evidence="2">The sequence shown here is derived from an EMBL/GenBank/DDBJ whole genome shotgun (WGS) entry which is preliminary data.</text>
</comment>
<name>A0ABT8S7V9_9BURK</name>
<organism evidence="2 3">
    <name type="scientific">Variovorax ginsengisoli</name>
    <dbReference type="NCBI Taxonomy" id="363844"/>
    <lineage>
        <taxon>Bacteria</taxon>
        <taxon>Pseudomonadati</taxon>
        <taxon>Pseudomonadota</taxon>
        <taxon>Betaproteobacteria</taxon>
        <taxon>Burkholderiales</taxon>
        <taxon>Comamonadaceae</taxon>
        <taxon>Variovorax</taxon>
    </lineage>
</organism>
<sequence>MTIVFAIVVLAVGWADQHMSTATVVVVGPAAVTFWVLTLLGSLGIGPAAVIRDAMRR</sequence>